<evidence type="ECO:0000256" key="1">
    <source>
        <dbReference type="ARBA" id="ARBA00004123"/>
    </source>
</evidence>
<dbReference type="EMBL" id="CABPRJ010002453">
    <property type="protein sequence ID" value="VVC46251.1"/>
    <property type="molecule type" value="Genomic_DNA"/>
</dbReference>
<dbReference type="InterPro" id="IPR003616">
    <property type="entry name" value="Post-SET_dom"/>
</dbReference>
<dbReference type="GO" id="GO:0005694">
    <property type="term" value="C:chromosome"/>
    <property type="evidence" value="ECO:0007669"/>
    <property type="project" value="UniProtKB-SubCell"/>
</dbReference>
<dbReference type="Pfam" id="PF00855">
    <property type="entry name" value="PWWP"/>
    <property type="match status" value="1"/>
</dbReference>
<keyword evidence="4" id="KW-0489">Methyltransferase</keyword>
<feature type="domain" description="Post-SET" evidence="10">
    <location>
        <begin position="425"/>
        <end position="441"/>
    </location>
</feature>
<dbReference type="SUPFAM" id="SSF63748">
    <property type="entry name" value="Tudor/PWWP/MBT"/>
    <property type="match status" value="1"/>
</dbReference>
<evidence type="ECO:0000256" key="7">
    <source>
        <dbReference type="ARBA" id="ARBA00023242"/>
    </source>
</evidence>
<keyword evidence="13" id="KW-1185">Reference proteome</keyword>
<evidence type="ECO:0000259" key="10">
    <source>
        <dbReference type="PROSITE" id="PS50868"/>
    </source>
</evidence>
<dbReference type="PROSITE" id="PS50868">
    <property type="entry name" value="POST_SET"/>
    <property type="match status" value="1"/>
</dbReference>
<dbReference type="Pfam" id="PF00856">
    <property type="entry name" value="SET"/>
    <property type="match status" value="1"/>
</dbReference>
<dbReference type="InterPro" id="IPR001214">
    <property type="entry name" value="SET_dom"/>
</dbReference>
<dbReference type="OrthoDB" id="6631187at2759"/>
<organism evidence="12 13">
    <name type="scientific">Cinara cedri</name>
    <dbReference type="NCBI Taxonomy" id="506608"/>
    <lineage>
        <taxon>Eukaryota</taxon>
        <taxon>Metazoa</taxon>
        <taxon>Ecdysozoa</taxon>
        <taxon>Arthropoda</taxon>
        <taxon>Hexapoda</taxon>
        <taxon>Insecta</taxon>
        <taxon>Pterygota</taxon>
        <taxon>Neoptera</taxon>
        <taxon>Paraneoptera</taxon>
        <taxon>Hemiptera</taxon>
        <taxon>Sternorrhyncha</taxon>
        <taxon>Aphidomorpha</taxon>
        <taxon>Aphidoidea</taxon>
        <taxon>Aphididae</taxon>
        <taxon>Lachninae</taxon>
        <taxon>Cinara</taxon>
    </lineage>
</organism>
<evidence type="ECO:0000313" key="13">
    <source>
        <dbReference type="Proteomes" id="UP000325440"/>
    </source>
</evidence>
<evidence type="ECO:0000313" key="12">
    <source>
        <dbReference type="EMBL" id="VVC46251.1"/>
    </source>
</evidence>
<feature type="domain" description="PWWP" evidence="9">
    <location>
        <begin position="22"/>
        <end position="77"/>
    </location>
</feature>
<keyword evidence="3" id="KW-0158">Chromosome</keyword>
<dbReference type="InterPro" id="IPR050777">
    <property type="entry name" value="SET2_Histone-Lys_MeTrsfase"/>
</dbReference>
<dbReference type="AlphaFoldDB" id="A0A5E4NQP2"/>
<dbReference type="Pfam" id="PF17907">
    <property type="entry name" value="AWS"/>
    <property type="match status" value="1"/>
</dbReference>
<evidence type="ECO:0000259" key="11">
    <source>
        <dbReference type="PROSITE" id="PS51215"/>
    </source>
</evidence>
<reference evidence="12 13" key="1">
    <citation type="submission" date="2019-08" db="EMBL/GenBank/DDBJ databases">
        <authorList>
            <person name="Alioto T."/>
            <person name="Alioto T."/>
            <person name="Gomez Garrido J."/>
        </authorList>
    </citation>
    <scope>NUCLEOTIDE SEQUENCE [LARGE SCALE GENOMIC DNA]</scope>
</reference>
<dbReference type="SMART" id="SM00508">
    <property type="entry name" value="PostSET"/>
    <property type="match status" value="1"/>
</dbReference>
<dbReference type="Proteomes" id="UP000325440">
    <property type="component" value="Unassembled WGS sequence"/>
</dbReference>
<feature type="domain" description="SET" evidence="8">
    <location>
        <begin position="300"/>
        <end position="417"/>
    </location>
</feature>
<dbReference type="PANTHER" id="PTHR22884">
    <property type="entry name" value="SET DOMAIN PROTEINS"/>
    <property type="match status" value="1"/>
</dbReference>
<proteinExistence type="predicted"/>
<dbReference type="SUPFAM" id="SSF82199">
    <property type="entry name" value="SET domain"/>
    <property type="match status" value="1"/>
</dbReference>
<dbReference type="PROSITE" id="PS51215">
    <property type="entry name" value="AWS"/>
    <property type="match status" value="1"/>
</dbReference>
<gene>
    <name evidence="12" type="ORF">CINCED_3A018269</name>
</gene>
<evidence type="ECO:0000256" key="4">
    <source>
        <dbReference type="ARBA" id="ARBA00022603"/>
    </source>
</evidence>
<dbReference type="GO" id="GO:0140938">
    <property type="term" value="F:histone H3 methyltransferase activity"/>
    <property type="evidence" value="ECO:0007669"/>
    <property type="project" value="UniProtKB-ARBA"/>
</dbReference>
<dbReference type="InterPro" id="IPR006560">
    <property type="entry name" value="AWS_dom"/>
</dbReference>
<name>A0A5E4NQP2_9HEMI</name>
<evidence type="ECO:0000256" key="2">
    <source>
        <dbReference type="ARBA" id="ARBA00004286"/>
    </source>
</evidence>
<dbReference type="GO" id="GO:0032259">
    <property type="term" value="P:methylation"/>
    <property type="evidence" value="ECO:0007669"/>
    <property type="project" value="UniProtKB-KW"/>
</dbReference>
<keyword evidence="6" id="KW-0949">S-adenosyl-L-methionine</keyword>
<dbReference type="SMART" id="SM00570">
    <property type="entry name" value="AWS"/>
    <property type="match status" value="1"/>
</dbReference>
<keyword evidence="7" id="KW-0539">Nucleus</keyword>
<keyword evidence="5" id="KW-0808">Transferase</keyword>
<dbReference type="Gene3D" id="2.170.270.10">
    <property type="entry name" value="SET domain"/>
    <property type="match status" value="1"/>
</dbReference>
<sequence>MTSKIIPKNSSQLMQQKQFFKIGDIMWAKIGKYPFWPCILCFDPYSNKFIKEYRENNNTLLQLHVRFLNDYGRRSWVKNIYIFSEEQNVLSKYPQYLSYFQKKNALFKNWTSAIEEAQKLLKLNQEKRMTIFEKTYTRTTNSRKHIGSNGSKPQNMSVDSCINSKSTKTYPLKSSLMNKYDLSDSIEKPKVTSTLTDSLKSMETKLKKRKIADIQAHNNYISMEPSKFLPIKFNNPCGNVKIKDIGDDVFNPCNCNPNQSDPCGPNSGCLNRLLMFECDPELCPAGDKCNNQQFKKQLCPTVTPFLTKNRGWGLKTLDIIKKESFIIEYVGDLLDGEEFNKRMNILIKKRNENHYFFHINNSRIIDAGSKGNFSRFMNHSCEPNCESYKWIVNGETRVGFFALHDIAAGSELVFNYNFQNVKGVTKIPCQCGAAKCSKFIGV</sequence>
<evidence type="ECO:0000256" key="5">
    <source>
        <dbReference type="ARBA" id="ARBA00022679"/>
    </source>
</evidence>
<dbReference type="GO" id="GO:0005634">
    <property type="term" value="C:nucleus"/>
    <property type="evidence" value="ECO:0007669"/>
    <property type="project" value="UniProtKB-SubCell"/>
</dbReference>
<evidence type="ECO:0000256" key="6">
    <source>
        <dbReference type="ARBA" id="ARBA00022691"/>
    </source>
</evidence>
<feature type="domain" description="AWS" evidence="11">
    <location>
        <begin position="248"/>
        <end position="298"/>
    </location>
</feature>
<evidence type="ECO:0000259" key="9">
    <source>
        <dbReference type="PROSITE" id="PS50812"/>
    </source>
</evidence>
<dbReference type="InterPro" id="IPR000313">
    <property type="entry name" value="PWWP_dom"/>
</dbReference>
<comment type="subcellular location">
    <subcellularLocation>
        <location evidence="2">Chromosome</location>
    </subcellularLocation>
    <subcellularLocation>
        <location evidence="1">Nucleus</location>
    </subcellularLocation>
</comment>
<dbReference type="SMART" id="SM00317">
    <property type="entry name" value="SET"/>
    <property type="match status" value="1"/>
</dbReference>
<dbReference type="Gene3D" id="2.30.30.140">
    <property type="match status" value="1"/>
</dbReference>
<accession>A0A5E4NQP2</accession>
<dbReference type="InterPro" id="IPR046341">
    <property type="entry name" value="SET_dom_sf"/>
</dbReference>
<dbReference type="GO" id="GO:0016279">
    <property type="term" value="F:protein-lysine N-methyltransferase activity"/>
    <property type="evidence" value="ECO:0007669"/>
    <property type="project" value="UniProtKB-ARBA"/>
</dbReference>
<dbReference type="PROSITE" id="PS50812">
    <property type="entry name" value="PWWP"/>
    <property type="match status" value="1"/>
</dbReference>
<evidence type="ECO:0000256" key="3">
    <source>
        <dbReference type="ARBA" id="ARBA00022454"/>
    </source>
</evidence>
<evidence type="ECO:0000259" key="8">
    <source>
        <dbReference type="PROSITE" id="PS50280"/>
    </source>
</evidence>
<protein>
    <submittedName>
        <fullName evidence="12">Post-SET domain,AWS domain,PWWP domain,SET domain</fullName>
    </submittedName>
</protein>
<dbReference type="PROSITE" id="PS50280">
    <property type="entry name" value="SET"/>
    <property type="match status" value="1"/>
</dbReference>